<dbReference type="EMBL" id="ML119196">
    <property type="protein sequence ID" value="RPB07087.1"/>
    <property type="molecule type" value="Genomic_DNA"/>
</dbReference>
<dbReference type="OrthoDB" id="10362597at2759"/>
<dbReference type="Proteomes" id="UP000277580">
    <property type="component" value="Unassembled WGS sequence"/>
</dbReference>
<accession>A0A3N4K987</accession>
<evidence type="ECO:0000313" key="2">
    <source>
        <dbReference type="Proteomes" id="UP000277580"/>
    </source>
</evidence>
<gene>
    <name evidence="1" type="ORF">P167DRAFT_540374</name>
</gene>
<dbReference type="InParanoid" id="A0A3N4K987"/>
<sequence length="117" mass="13562">MANALIPRFDNGDDLTEQGQQTLNVVKHYHHQKERLLNERAIFVGLLEEKFGIFPRSDRAREASAELIMLSKAAYVPYSYEDQKEIMSEKFNKTTTNFNYASKAWYFSKSGVLSFET</sequence>
<proteinExistence type="predicted"/>
<name>A0A3N4K987_9PEZI</name>
<evidence type="ECO:0000313" key="1">
    <source>
        <dbReference type="EMBL" id="RPB07087.1"/>
    </source>
</evidence>
<protein>
    <submittedName>
        <fullName evidence="1">Uncharacterized protein</fullName>
    </submittedName>
</protein>
<keyword evidence="2" id="KW-1185">Reference proteome</keyword>
<reference evidence="1 2" key="1">
    <citation type="journal article" date="2018" name="Nat. Ecol. Evol.">
        <title>Pezizomycetes genomes reveal the molecular basis of ectomycorrhizal truffle lifestyle.</title>
        <authorList>
            <person name="Murat C."/>
            <person name="Payen T."/>
            <person name="Noel B."/>
            <person name="Kuo A."/>
            <person name="Morin E."/>
            <person name="Chen J."/>
            <person name="Kohler A."/>
            <person name="Krizsan K."/>
            <person name="Balestrini R."/>
            <person name="Da Silva C."/>
            <person name="Montanini B."/>
            <person name="Hainaut M."/>
            <person name="Levati E."/>
            <person name="Barry K.W."/>
            <person name="Belfiori B."/>
            <person name="Cichocki N."/>
            <person name="Clum A."/>
            <person name="Dockter R.B."/>
            <person name="Fauchery L."/>
            <person name="Guy J."/>
            <person name="Iotti M."/>
            <person name="Le Tacon F."/>
            <person name="Lindquist E.A."/>
            <person name="Lipzen A."/>
            <person name="Malagnac F."/>
            <person name="Mello A."/>
            <person name="Molinier V."/>
            <person name="Miyauchi S."/>
            <person name="Poulain J."/>
            <person name="Riccioni C."/>
            <person name="Rubini A."/>
            <person name="Sitrit Y."/>
            <person name="Splivallo R."/>
            <person name="Traeger S."/>
            <person name="Wang M."/>
            <person name="Zifcakova L."/>
            <person name="Wipf D."/>
            <person name="Zambonelli A."/>
            <person name="Paolocci F."/>
            <person name="Nowrousian M."/>
            <person name="Ottonello S."/>
            <person name="Baldrian P."/>
            <person name="Spatafora J.W."/>
            <person name="Henrissat B."/>
            <person name="Nagy L.G."/>
            <person name="Aury J.M."/>
            <person name="Wincker P."/>
            <person name="Grigoriev I.V."/>
            <person name="Bonfante P."/>
            <person name="Martin F.M."/>
        </authorList>
    </citation>
    <scope>NUCLEOTIDE SEQUENCE [LARGE SCALE GENOMIC DNA]</scope>
    <source>
        <strain evidence="1 2">CCBAS932</strain>
    </source>
</reference>
<dbReference type="AlphaFoldDB" id="A0A3N4K987"/>
<organism evidence="1 2">
    <name type="scientific">Morchella conica CCBAS932</name>
    <dbReference type="NCBI Taxonomy" id="1392247"/>
    <lineage>
        <taxon>Eukaryota</taxon>
        <taxon>Fungi</taxon>
        <taxon>Dikarya</taxon>
        <taxon>Ascomycota</taxon>
        <taxon>Pezizomycotina</taxon>
        <taxon>Pezizomycetes</taxon>
        <taxon>Pezizales</taxon>
        <taxon>Morchellaceae</taxon>
        <taxon>Morchella</taxon>
    </lineage>
</organism>